<evidence type="ECO:0000256" key="2">
    <source>
        <dbReference type="ARBA" id="ARBA00008668"/>
    </source>
</evidence>
<keyword evidence="6" id="KW-0442">Lipid degradation</keyword>
<organism evidence="8 9">
    <name type="scientific">Escallonia herrerae</name>
    <dbReference type="NCBI Taxonomy" id="1293975"/>
    <lineage>
        <taxon>Eukaryota</taxon>
        <taxon>Viridiplantae</taxon>
        <taxon>Streptophyta</taxon>
        <taxon>Embryophyta</taxon>
        <taxon>Tracheophyta</taxon>
        <taxon>Spermatophyta</taxon>
        <taxon>Magnoliopsida</taxon>
        <taxon>eudicotyledons</taxon>
        <taxon>Gunneridae</taxon>
        <taxon>Pentapetalae</taxon>
        <taxon>asterids</taxon>
        <taxon>campanulids</taxon>
        <taxon>Escalloniales</taxon>
        <taxon>Escalloniaceae</taxon>
        <taxon>Escallonia</taxon>
    </lineage>
</organism>
<evidence type="ECO:0000256" key="7">
    <source>
        <dbReference type="ARBA" id="ARBA00023098"/>
    </source>
</evidence>
<keyword evidence="9" id="KW-1185">Reference proteome</keyword>
<evidence type="ECO:0000256" key="5">
    <source>
        <dbReference type="ARBA" id="ARBA00022801"/>
    </source>
</evidence>
<dbReference type="PANTHER" id="PTHR45650">
    <property type="entry name" value="GDSL-LIKE LIPASE/ACYLHYDROLASE-RELATED"/>
    <property type="match status" value="1"/>
</dbReference>
<dbReference type="PANTHER" id="PTHR45650:SF14">
    <property type="entry name" value="GDSL ESTERASE_LIPASE 7-LIKE"/>
    <property type="match status" value="1"/>
</dbReference>
<dbReference type="InterPro" id="IPR051238">
    <property type="entry name" value="GDSL_esterase/lipase"/>
</dbReference>
<dbReference type="AlphaFoldDB" id="A0AA89B2W8"/>
<protein>
    <submittedName>
        <fullName evidence="8">Uncharacterized protein</fullName>
    </submittedName>
</protein>
<dbReference type="Proteomes" id="UP001188597">
    <property type="component" value="Unassembled WGS sequence"/>
</dbReference>
<dbReference type="Gene3D" id="3.40.50.1110">
    <property type="entry name" value="SGNH hydrolase"/>
    <property type="match status" value="1"/>
</dbReference>
<dbReference type="GO" id="GO:0005576">
    <property type="term" value="C:extracellular region"/>
    <property type="evidence" value="ECO:0007669"/>
    <property type="project" value="UniProtKB-SubCell"/>
</dbReference>
<comment type="caution">
    <text evidence="8">The sequence shown here is derived from an EMBL/GenBank/DDBJ whole genome shotgun (WGS) entry which is preliminary data.</text>
</comment>
<evidence type="ECO:0000256" key="6">
    <source>
        <dbReference type="ARBA" id="ARBA00022963"/>
    </source>
</evidence>
<evidence type="ECO:0000256" key="4">
    <source>
        <dbReference type="ARBA" id="ARBA00022729"/>
    </source>
</evidence>
<comment type="similarity">
    <text evidence="2">Belongs to the 'GDSL' lipolytic enzyme family.</text>
</comment>
<evidence type="ECO:0000313" key="8">
    <source>
        <dbReference type="EMBL" id="KAK3025710.1"/>
    </source>
</evidence>
<sequence>MDDGLEIYEMGFMKAKEMFAERFSDIPLNDFVMPIVVSPSGETAMPLDTLRYRKHLQESWHNDGVKGSSVGHESDQILYKLRARKVVTFEIGPIGCIPSIARKTKHNRRCVEEINQLVNVFNKQVATKLMNLTSTLEDSAFILDHVNC</sequence>
<gene>
    <name evidence="8" type="ORF">RJ639_041715</name>
</gene>
<proteinExistence type="inferred from homology"/>
<reference evidence="8" key="1">
    <citation type="submission" date="2022-12" db="EMBL/GenBank/DDBJ databases">
        <title>Draft genome assemblies for two species of Escallonia (Escalloniales).</title>
        <authorList>
            <person name="Chanderbali A."/>
            <person name="Dervinis C."/>
            <person name="Anghel I."/>
            <person name="Soltis D."/>
            <person name="Soltis P."/>
            <person name="Zapata F."/>
        </authorList>
    </citation>
    <scope>NUCLEOTIDE SEQUENCE</scope>
    <source>
        <strain evidence="8">UCBG64.0493</strain>
        <tissue evidence="8">Leaf</tissue>
    </source>
</reference>
<evidence type="ECO:0000313" key="9">
    <source>
        <dbReference type="Proteomes" id="UP001188597"/>
    </source>
</evidence>
<dbReference type="GO" id="GO:0016787">
    <property type="term" value="F:hydrolase activity"/>
    <property type="evidence" value="ECO:0007669"/>
    <property type="project" value="UniProtKB-KW"/>
</dbReference>
<evidence type="ECO:0000256" key="3">
    <source>
        <dbReference type="ARBA" id="ARBA00022525"/>
    </source>
</evidence>
<dbReference type="InterPro" id="IPR036514">
    <property type="entry name" value="SGNH_hydro_sf"/>
</dbReference>
<keyword evidence="7" id="KW-0443">Lipid metabolism</keyword>
<name>A0AA89B2W8_9ASTE</name>
<keyword evidence="5" id="KW-0378">Hydrolase</keyword>
<evidence type="ECO:0000256" key="1">
    <source>
        <dbReference type="ARBA" id="ARBA00004613"/>
    </source>
</evidence>
<accession>A0AA89B2W8</accession>
<keyword evidence="3" id="KW-0964">Secreted</keyword>
<keyword evidence="4" id="KW-0732">Signal</keyword>
<dbReference type="EMBL" id="JAVXUP010000535">
    <property type="protein sequence ID" value="KAK3025710.1"/>
    <property type="molecule type" value="Genomic_DNA"/>
</dbReference>
<dbReference type="GO" id="GO:0016042">
    <property type="term" value="P:lipid catabolic process"/>
    <property type="evidence" value="ECO:0007669"/>
    <property type="project" value="UniProtKB-KW"/>
</dbReference>
<comment type="subcellular location">
    <subcellularLocation>
        <location evidence="1">Secreted</location>
    </subcellularLocation>
</comment>